<feature type="transmembrane region" description="Helical" evidence="2">
    <location>
        <begin position="12"/>
        <end position="35"/>
    </location>
</feature>
<protein>
    <recommendedName>
        <fullName evidence="5">MotA/TolQ/ExbB proton channel domain-containing protein</fullName>
    </recommendedName>
</protein>
<keyword evidence="2" id="KW-1133">Transmembrane helix</keyword>
<evidence type="ECO:0000256" key="1">
    <source>
        <dbReference type="SAM" id="Coils"/>
    </source>
</evidence>
<feature type="transmembrane region" description="Helical" evidence="2">
    <location>
        <begin position="111"/>
        <end position="130"/>
    </location>
</feature>
<reference evidence="3" key="1">
    <citation type="submission" date="2012-04" db="EMBL/GenBank/DDBJ databases">
        <title>Finished genome of Dactylococcopsis salina PCC 8305.</title>
        <authorList>
            <consortium name="US DOE Joint Genome Institute"/>
            <person name="Gugger M."/>
            <person name="Coursin T."/>
            <person name="Rippka R."/>
            <person name="Tandeau De Marsac N."/>
            <person name="Huntemann M."/>
            <person name="Wei C.-L."/>
            <person name="Han J."/>
            <person name="Detter J.C."/>
            <person name="Han C."/>
            <person name="Tapia R."/>
            <person name="Daligault H."/>
            <person name="Chen A."/>
            <person name="Krypides N."/>
            <person name="Mavromatis K."/>
            <person name="Markowitz V."/>
            <person name="Szeto E."/>
            <person name="Ivanova N."/>
            <person name="Ovchinnikova G."/>
            <person name="Pagani I."/>
            <person name="Pati A."/>
            <person name="Goodwin L."/>
            <person name="Peters L."/>
            <person name="Pitluck S."/>
            <person name="Woyke T."/>
            <person name="Kerfeld C."/>
        </authorList>
    </citation>
    <scope>NUCLEOTIDE SEQUENCE [LARGE SCALE GENOMIC DNA]</scope>
    <source>
        <strain evidence="3">PCC 8305</strain>
    </source>
</reference>
<accession>K9YUK1</accession>
<name>K9YUK1_DACS8</name>
<sequence length="628" mass="70345">MLTSLFSLIPTYLFFLILIFIIFPTIFGVILRFALYGKLKDLEKQVNKLVRDRNIFSAGIIDKIRQRFRYASERVETVNTTAIIDGIFRQEKVKIIGVSISWEIVDRASRMLPNLLLTFGLLGTFIGITLNLNNISTTLNQADGTDINSLINELQQPLQGMGIAFISSLVAIACSAILTLTNIYRNTTALKLEIFSTLEDYLDNVYLPEIPSHSRLDRAVDRMVSQQQDFLTRFHQNVTEAVEASLGKVADKIAAGNKEATDLARQVYERFTETAGTLSHGATQFQYAVESLEKEVEKVQKAGDKITEGATIFETAASQIENSQFAENLDRLTSSLAATQTAFAESTARLKTNVKELTNSNLHAADLAEQLSSNLNTFTDRLTKSASQFETVANTIEESKFDFTILEASENLQKIQTQFTETIRQLEQGIEGLKSSIAQTESSSQNLNTVSEQLGKLNEQSQEISQLNQEKLNQIQQSLYLLLKAISDHNFIKKTVSSLDTLQQQTKQLNEQSQQIVKSNQKSEENAQSNQEILANLQYNLMKLLTIVGDSKNQDKIASEVVEIRNVATQLNIKLAEVNKSSKNSESLKQETLSQIQKELSQLVENMNEHQALQKTGSRLQTSQEQDK</sequence>
<dbReference type="AlphaFoldDB" id="K9YUK1"/>
<keyword evidence="2" id="KW-0812">Transmembrane</keyword>
<dbReference type="Proteomes" id="UP000010482">
    <property type="component" value="Chromosome"/>
</dbReference>
<evidence type="ECO:0000313" key="4">
    <source>
        <dbReference type="Proteomes" id="UP000010482"/>
    </source>
</evidence>
<dbReference type="HOGENOM" id="CLU_020732_0_0_3"/>
<evidence type="ECO:0000313" key="3">
    <source>
        <dbReference type="EMBL" id="AFZ50172.1"/>
    </source>
</evidence>
<keyword evidence="1" id="KW-0175">Coiled coil</keyword>
<proteinExistence type="predicted"/>
<evidence type="ECO:0000256" key="2">
    <source>
        <dbReference type="SAM" id="Phobius"/>
    </source>
</evidence>
<dbReference type="Gene3D" id="1.10.287.950">
    <property type="entry name" value="Methyl-accepting chemotaxis protein"/>
    <property type="match status" value="1"/>
</dbReference>
<dbReference type="eggNOG" id="COG0840">
    <property type="taxonomic scope" value="Bacteria"/>
</dbReference>
<evidence type="ECO:0008006" key="5">
    <source>
        <dbReference type="Google" id="ProtNLM"/>
    </source>
</evidence>
<feature type="transmembrane region" description="Helical" evidence="2">
    <location>
        <begin position="163"/>
        <end position="184"/>
    </location>
</feature>
<dbReference type="RefSeq" id="WP_015229176.1">
    <property type="nucleotide sequence ID" value="NC_019780.1"/>
</dbReference>
<dbReference type="STRING" id="13035.Dacsa_1487"/>
<gene>
    <name evidence="3" type="ORF">Dacsa_1487</name>
</gene>
<organism evidence="3 4">
    <name type="scientific">Dactylococcopsis salina (strain PCC 8305)</name>
    <name type="common">Myxobactron salinum</name>
    <dbReference type="NCBI Taxonomy" id="13035"/>
    <lineage>
        <taxon>Bacteria</taxon>
        <taxon>Bacillati</taxon>
        <taxon>Cyanobacteriota</taxon>
        <taxon>Cyanophyceae</taxon>
        <taxon>Nodosilineales</taxon>
        <taxon>Cymatolegaceae</taxon>
        <taxon>Dactylococcopsis</taxon>
    </lineage>
</organism>
<dbReference type="PATRIC" id="fig|13035.3.peg.1672"/>
<dbReference type="EMBL" id="CP003944">
    <property type="protein sequence ID" value="AFZ50172.1"/>
    <property type="molecule type" value="Genomic_DNA"/>
</dbReference>
<dbReference type="KEGG" id="dsl:Dacsa_1487"/>
<keyword evidence="4" id="KW-1185">Reference proteome</keyword>
<feature type="coiled-coil region" evidence="1">
    <location>
        <begin position="423"/>
        <end position="522"/>
    </location>
</feature>
<keyword evidence="2" id="KW-0472">Membrane</keyword>